<keyword evidence="2" id="KW-0813">Transport</keyword>
<dbReference type="PANTHER" id="PTHR47738">
    <property type="entry name" value="PTS SYSTEM FRUCTOSE-LIKE EIIA COMPONENT-RELATED"/>
    <property type="match status" value="1"/>
</dbReference>
<accession>A0AA37QBN6</accession>
<dbReference type="InterPro" id="IPR016152">
    <property type="entry name" value="PTrfase/Anion_transptr"/>
</dbReference>
<sequence length="152" mass="16351">MQLTELLAPERVRVPLRSRAKDDLLRELVELAAGSRGQDVVEALLRSVRDREAVLSTGIGEGVAIPHGRTPMLDSLVVAAGVCESPVEFSSLDGRPVELCFLLVGPESAAGAHVKALGRISRLLYRAPLRDALKQCASPEEFLELVRTSEAA</sequence>
<dbReference type="CDD" id="cd00211">
    <property type="entry name" value="PTS_IIA_fru"/>
    <property type="match status" value="1"/>
</dbReference>
<dbReference type="Pfam" id="PF00359">
    <property type="entry name" value="PTS_EIIA_2"/>
    <property type="match status" value="1"/>
</dbReference>
<dbReference type="GO" id="GO:0030295">
    <property type="term" value="F:protein kinase activator activity"/>
    <property type="evidence" value="ECO:0007669"/>
    <property type="project" value="TreeGrafter"/>
</dbReference>
<dbReference type="RefSeq" id="WP_284351773.1">
    <property type="nucleotide sequence ID" value="NZ_BRXS01000006.1"/>
</dbReference>
<evidence type="ECO:0000259" key="1">
    <source>
        <dbReference type="PROSITE" id="PS51094"/>
    </source>
</evidence>
<gene>
    <name evidence="2" type="ORF">rosag_38450</name>
</gene>
<dbReference type="SUPFAM" id="SSF55804">
    <property type="entry name" value="Phoshotransferase/anion transport protein"/>
    <property type="match status" value="1"/>
</dbReference>
<reference evidence="2" key="1">
    <citation type="submission" date="2022-08" db="EMBL/GenBank/DDBJ databases">
        <title>Draft genome sequencing of Roseisolibacter agri AW1220.</title>
        <authorList>
            <person name="Tobiishi Y."/>
            <person name="Tonouchi A."/>
        </authorList>
    </citation>
    <scope>NUCLEOTIDE SEQUENCE</scope>
    <source>
        <strain evidence="2">AW1220</strain>
    </source>
</reference>
<name>A0AA37QBN6_9BACT</name>
<dbReference type="InterPro" id="IPR002178">
    <property type="entry name" value="PTS_EIIA_type-2_dom"/>
</dbReference>
<keyword evidence="3" id="KW-1185">Reference proteome</keyword>
<dbReference type="PANTHER" id="PTHR47738:SF1">
    <property type="entry name" value="NITROGEN REGULATORY PROTEIN"/>
    <property type="match status" value="1"/>
</dbReference>
<organism evidence="2 3">
    <name type="scientific">Roseisolibacter agri</name>
    <dbReference type="NCBI Taxonomy" id="2014610"/>
    <lineage>
        <taxon>Bacteria</taxon>
        <taxon>Pseudomonadati</taxon>
        <taxon>Gemmatimonadota</taxon>
        <taxon>Gemmatimonadia</taxon>
        <taxon>Gemmatimonadales</taxon>
        <taxon>Gemmatimonadaceae</taxon>
        <taxon>Roseisolibacter</taxon>
    </lineage>
</organism>
<dbReference type="PROSITE" id="PS00372">
    <property type="entry name" value="PTS_EIIA_TYPE_2_HIS"/>
    <property type="match status" value="1"/>
</dbReference>
<feature type="domain" description="PTS EIIA type-2" evidence="1">
    <location>
        <begin position="5"/>
        <end position="149"/>
    </location>
</feature>
<dbReference type="PROSITE" id="PS51094">
    <property type="entry name" value="PTS_EIIA_TYPE_2"/>
    <property type="match status" value="1"/>
</dbReference>
<dbReference type="Proteomes" id="UP001161325">
    <property type="component" value="Unassembled WGS sequence"/>
</dbReference>
<evidence type="ECO:0000313" key="3">
    <source>
        <dbReference type="Proteomes" id="UP001161325"/>
    </source>
</evidence>
<dbReference type="AlphaFoldDB" id="A0AA37QBN6"/>
<dbReference type="EMBL" id="BRXS01000006">
    <property type="protein sequence ID" value="GLC27332.1"/>
    <property type="molecule type" value="Genomic_DNA"/>
</dbReference>
<comment type="caution">
    <text evidence="2">The sequence shown here is derived from an EMBL/GenBank/DDBJ whole genome shotgun (WGS) entry which is preliminary data.</text>
</comment>
<evidence type="ECO:0000313" key="2">
    <source>
        <dbReference type="EMBL" id="GLC27332.1"/>
    </source>
</evidence>
<dbReference type="Gene3D" id="3.40.930.10">
    <property type="entry name" value="Mannitol-specific EII, Chain A"/>
    <property type="match status" value="1"/>
</dbReference>
<proteinExistence type="predicted"/>
<dbReference type="InterPro" id="IPR051541">
    <property type="entry name" value="PTS_SugarTrans_NitroReg"/>
</dbReference>
<protein>
    <submittedName>
        <fullName evidence="2">PTS sugar transporter subunit IIA</fullName>
    </submittedName>
</protein>
<keyword evidence="2" id="KW-0762">Sugar transport</keyword>